<dbReference type="EMBL" id="JACSQL010000002">
    <property type="protein sequence ID" value="MBD7967766.1"/>
    <property type="molecule type" value="Genomic_DNA"/>
</dbReference>
<name>A0ABR8SW78_9BACL</name>
<protein>
    <submittedName>
        <fullName evidence="1">Phage tail protein</fullName>
    </submittedName>
</protein>
<comment type="caution">
    <text evidence="1">The sequence shown here is derived from an EMBL/GenBank/DDBJ whole genome shotgun (WGS) entry which is preliminary data.</text>
</comment>
<dbReference type="NCBIfam" id="TIGR01603">
    <property type="entry name" value="maj_tail_phi13"/>
    <property type="match status" value="1"/>
</dbReference>
<organism evidence="1 2">
    <name type="scientific">Paenibacillus gallinarum</name>
    <dbReference type="NCBI Taxonomy" id="2762232"/>
    <lineage>
        <taxon>Bacteria</taxon>
        <taxon>Bacillati</taxon>
        <taxon>Bacillota</taxon>
        <taxon>Bacilli</taxon>
        <taxon>Bacillales</taxon>
        <taxon>Paenibacillaceae</taxon>
        <taxon>Paenibacillus</taxon>
    </lineage>
</organism>
<evidence type="ECO:0000313" key="1">
    <source>
        <dbReference type="EMBL" id="MBD7967766.1"/>
    </source>
</evidence>
<accession>A0ABR8SW78</accession>
<reference evidence="1 2" key="1">
    <citation type="submission" date="2020-08" db="EMBL/GenBank/DDBJ databases">
        <title>A Genomic Blueprint of the Chicken Gut Microbiome.</title>
        <authorList>
            <person name="Gilroy R."/>
            <person name="Ravi A."/>
            <person name="Getino M."/>
            <person name="Pursley I."/>
            <person name="Horton D.L."/>
            <person name="Alikhan N.-F."/>
            <person name="Baker D."/>
            <person name="Gharbi K."/>
            <person name="Hall N."/>
            <person name="Watson M."/>
            <person name="Adriaenssens E.M."/>
            <person name="Foster-Nyarko E."/>
            <person name="Jarju S."/>
            <person name="Secka A."/>
            <person name="Antonio M."/>
            <person name="Oren A."/>
            <person name="Chaudhuri R."/>
            <person name="La Ragione R.M."/>
            <person name="Hildebrand F."/>
            <person name="Pallen M.J."/>
        </authorList>
    </citation>
    <scope>NUCLEOTIDE SEQUENCE [LARGE SCALE GENOMIC DNA]</scope>
    <source>
        <strain evidence="1 2">Sa2BVA9</strain>
    </source>
</reference>
<sequence>MPENKKIAVPVGLKDLYYAVLTKDDETGVTYGTPKKIAPAITANVTPTVNTATLYADNGPIVTANALGEIAVELNVADIPFDVQVELLGLSVNADGVVIDNAEDQAPEVAIGFRRTTSANTSRLTWLLKGKFSLPAEEGATQGDTPEFQTPTITATFLKRIYDGNWRYRLDTGSATASEEVAAAWFSAVYDPTIPKP</sequence>
<evidence type="ECO:0000313" key="2">
    <source>
        <dbReference type="Proteomes" id="UP000608071"/>
    </source>
</evidence>
<keyword evidence="2" id="KW-1185">Reference proteome</keyword>
<dbReference type="InterPro" id="IPR006490">
    <property type="entry name" value="Maj_tail_phi13"/>
</dbReference>
<dbReference type="RefSeq" id="WP_191799006.1">
    <property type="nucleotide sequence ID" value="NZ_JACSQL010000002.1"/>
</dbReference>
<dbReference type="Proteomes" id="UP000608071">
    <property type="component" value="Unassembled WGS sequence"/>
</dbReference>
<proteinExistence type="predicted"/>
<gene>
    <name evidence="1" type="ORF">H9647_06810</name>
</gene>